<evidence type="ECO:0000313" key="3">
    <source>
        <dbReference type="Proteomes" id="UP000177515"/>
    </source>
</evidence>
<dbReference type="EMBL" id="CP017754">
    <property type="protein sequence ID" value="AOZ05187.1"/>
    <property type="molecule type" value="Genomic_DNA"/>
</dbReference>
<dbReference type="InterPro" id="IPR032092">
    <property type="entry name" value="PilW"/>
</dbReference>
<keyword evidence="1" id="KW-0472">Membrane</keyword>
<keyword evidence="1" id="KW-0812">Transmembrane</keyword>
<sequence length="346" mass="36394">MNRLRLHRPSQRGWTLVELMIGITIGMLMLIALGSLYFSTTQSRSLLASVSDQIESARYALDMIGHETELAGFYGETGQARSATVSMPSLCATTSTALGFANSPVTMPVPIQGFAAGTVASCLPNLSAQSEILAIRRVSTTSAAAATASATTGQAYLQNSACGGDPVPFVFDTSAAAFTLQTKACTSSALAPLRAAVVRIFYLAACDNCAGSGDGIPTLKMAELINGAFQVNSIAQGIQDMHFSFGVDQDNNGSADCYVDNPGIDNSGACTSVTGYSWATPSANWHNVTSVRISLLARTTTRANGWTDTRQYDLGRSSPSGPFNDGYKRHVYAQVARLANVAGPRE</sequence>
<dbReference type="InterPro" id="IPR012902">
    <property type="entry name" value="N_methyl_site"/>
</dbReference>
<accession>A0A1D9HZ95</accession>
<protein>
    <submittedName>
        <fullName evidence="2">Pilus assembly protein PilW</fullName>
    </submittedName>
</protein>
<proteinExistence type="predicted"/>
<dbReference type="Pfam" id="PF16074">
    <property type="entry name" value="PilW"/>
    <property type="match status" value="1"/>
</dbReference>
<feature type="transmembrane region" description="Helical" evidence="1">
    <location>
        <begin position="12"/>
        <end position="38"/>
    </location>
</feature>
<dbReference type="Proteomes" id="UP000177515">
    <property type="component" value="Chromosome 1"/>
</dbReference>
<organism evidence="2 3">
    <name type="scientific">Cupriavidus malaysiensis</name>
    <dbReference type="NCBI Taxonomy" id="367825"/>
    <lineage>
        <taxon>Bacteria</taxon>
        <taxon>Pseudomonadati</taxon>
        <taxon>Pseudomonadota</taxon>
        <taxon>Betaproteobacteria</taxon>
        <taxon>Burkholderiales</taxon>
        <taxon>Burkholderiaceae</taxon>
        <taxon>Cupriavidus</taxon>
    </lineage>
</organism>
<keyword evidence="1" id="KW-1133">Transmembrane helix</keyword>
<dbReference type="RefSeq" id="WP_071068645.1">
    <property type="nucleotide sequence ID" value="NZ_CP017754.1"/>
</dbReference>
<keyword evidence="3" id="KW-1185">Reference proteome</keyword>
<evidence type="ECO:0000256" key="1">
    <source>
        <dbReference type="SAM" id="Phobius"/>
    </source>
</evidence>
<reference evidence="2 3" key="1">
    <citation type="submission" date="2016-10" db="EMBL/GenBank/DDBJ databases">
        <title>Complete genome sequences of three Cupriavidus strains isolated from various Malaysian environments.</title>
        <authorList>
            <person name="Abdullah A.A.-A."/>
            <person name="Shafie N.A.H."/>
            <person name="Lau N.S."/>
        </authorList>
    </citation>
    <scope>NUCLEOTIDE SEQUENCE [LARGE SCALE GENOMIC DNA]</scope>
    <source>
        <strain evidence="2 3">USMAA1020</strain>
    </source>
</reference>
<gene>
    <name evidence="2" type="ORF">BKK80_04615</name>
</gene>
<name>A0A1D9HZ95_9BURK</name>
<dbReference type="Pfam" id="PF07963">
    <property type="entry name" value="N_methyl"/>
    <property type="match status" value="1"/>
</dbReference>
<evidence type="ECO:0000313" key="2">
    <source>
        <dbReference type="EMBL" id="AOZ05187.1"/>
    </source>
</evidence>